<dbReference type="FunFam" id="2.30.38.10:FF:000001">
    <property type="entry name" value="Non-ribosomal peptide synthetase PvdI"/>
    <property type="match status" value="1"/>
</dbReference>
<dbReference type="PROSITE" id="PS50075">
    <property type="entry name" value="CARRIER"/>
    <property type="match status" value="1"/>
</dbReference>
<keyword evidence="2" id="KW-0596">Phosphopantetheine</keyword>
<dbReference type="InterPro" id="IPR010071">
    <property type="entry name" value="AA_adenyl_dom"/>
</dbReference>
<evidence type="ECO:0000256" key="2">
    <source>
        <dbReference type="ARBA" id="ARBA00022450"/>
    </source>
</evidence>
<dbReference type="InterPro" id="IPR025110">
    <property type="entry name" value="AMP-bd_C"/>
</dbReference>
<dbReference type="CDD" id="cd17649">
    <property type="entry name" value="A_NRPS_PvdJ-like"/>
    <property type="match status" value="1"/>
</dbReference>
<dbReference type="GO" id="GO:0044550">
    <property type="term" value="P:secondary metabolite biosynthetic process"/>
    <property type="evidence" value="ECO:0007669"/>
    <property type="project" value="TreeGrafter"/>
</dbReference>
<dbReference type="SUPFAM" id="SSF56801">
    <property type="entry name" value="Acetyl-CoA synthetase-like"/>
    <property type="match status" value="1"/>
</dbReference>
<dbReference type="PANTHER" id="PTHR45527">
    <property type="entry name" value="NONRIBOSOMAL PEPTIDE SYNTHETASE"/>
    <property type="match status" value="1"/>
</dbReference>
<dbReference type="Pfam" id="PF13193">
    <property type="entry name" value="AMP-binding_C"/>
    <property type="match status" value="1"/>
</dbReference>
<evidence type="ECO:0000256" key="3">
    <source>
        <dbReference type="ARBA" id="ARBA00022553"/>
    </source>
</evidence>
<dbReference type="InterPro" id="IPR009081">
    <property type="entry name" value="PP-bd_ACP"/>
</dbReference>
<dbReference type="InterPro" id="IPR036736">
    <property type="entry name" value="ACP-like_sf"/>
</dbReference>
<keyword evidence="3" id="KW-0597">Phosphoprotein</keyword>
<reference evidence="5 6" key="2">
    <citation type="submission" date="2019-01" db="EMBL/GenBank/DDBJ databases">
        <title>Motilimonas pumilus sp. nov., isolated from the gut of sea cucumber (Apostichopus japonicus).</title>
        <authorList>
            <person name="Wang F.-Q."/>
            <person name="Ren L.-H."/>
            <person name="Lin Y.-W."/>
            <person name="Sun G.-H."/>
            <person name="Du Z.-J."/>
            <person name="Zhao J.-X."/>
            <person name="Liu X.-J."/>
            <person name="Liu L.-J."/>
        </authorList>
    </citation>
    <scope>NUCLEOTIDE SEQUENCE [LARGE SCALE GENOMIC DNA]</scope>
    <source>
        <strain evidence="5 6">PLHSC7-2</strain>
    </source>
</reference>
<dbReference type="Gene3D" id="3.40.50.980">
    <property type="match status" value="2"/>
</dbReference>
<feature type="domain" description="Carrier" evidence="4">
    <location>
        <begin position="1029"/>
        <end position="1093"/>
    </location>
</feature>
<dbReference type="Pfam" id="PF00550">
    <property type="entry name" value="PP-binding"/>
    <property type="match status" value="1"/>
</dbReference>
<organism evidence="5 6">
    <name type="scientific">Motilimonas pumila</name>
    <dbReference type="NCBI Taxonomy" id="2303987"/>
    <lineage>
        <taxon>Bacteria</taxon>
        <taxon>Pseudomonadati</taxon>
        <taxon>Pseudomonadota</taxon>
        <taxon>Gammaproteobacteria</taxon>
        <taxon>Alteromonadales</taxon>
        <taxon>Alteromonadales genera incertae sedis</taxon>
        <taxon>Motilimonas</taxon>
    </lineage>
</organism>
<dbReference type="GO" id="GO:0003824">
    <property type="term" value="F:catalytic activity"/>
    <property type="evidence" value="ECO:0007669"/>
    <property type="project" value="InterPro"/>
</dbReference>
<dbReference type="Pfam" id="PF00501">
    <property type="entry name" value="AMP-binding"/>
    <property type="match status" value="1"/>
</dbReference>
<dbReference type="Proteomes" id="UP000283255">
    <property type="component" value="Unassembled WGS sequence"/>
</dbReference>
<dbReference type="RefSeq" id="WP_119912543.1">
    <property type="nucleotide sequence ID" value="NZ_QZCH01000054.1"/>
</dbReference>
<evidence type="ECO:0000313" key="5">
    <source>
        <dbReference type="EMBL" id="RJG37162.1"/>
    </source>
</evidence>
<dbReference type="InterPro" id="IPR000873">
    <property type="entry name" value="AMP-dep_synth/lig_dom"/>
</dbReference>
<dbReference type="EMBL" id="QZCH01000054">
    <property type="protein sequence ID" value="RJG37162.1"/>
    <property type="molecule type" value="Genomic_DNA"/>
</dbReference>
<dbReference type="Gene3D" id="1.10.1200.10">
    <property type="entry name" value="ACP-like"/>
    <property type="match status" value="1"/>
</dbReference>
<dbReference type="Gene3D" id="3.30.559.10">
    <property type="entry name" value="Chloramphenicol acetyltransferase-like domain"/>
    <property type="match status" value="1"/>
</dbReference>
<dbReference type="GO" id="GO:0005737">
    <property type="term" value="C:cytoplasm"/>
    <property type="evidence" value="ECO:0007669"/>
    <property type="project" value="TreeGrafter"/>
</dbReference>
<dbReference type="FunFam" id="1.10.1200.10:FF:000005">
    <property type="entry name" value="Nonribosomal peptide synthetase 1"/>
    <property type="match status" value="1"/>
</dbReference>
<sequence>MSVGKIDKTALAKRFLGLAGPEQKKFLSLLAAKGLDFERLPIIAAPLQQLYPLSPSQQRMWQVYQLDNGNAAYHMAGAFKFNGALDNTRLQHALDLLVARQRVLQTRFVEQQGQSQQFVDTQARVAIKRLDLTTASELAQTQALVDFTNEAFDLTVQLPLRVALMQHSSDQGVLAFVIHHLVADGWSLDLFMQDLVTAYQGLPLSDLAVQYVDFSVWQSALLQAGKAQQQLAFWQQRLAPTQPQLLVPYWRQPSASQFRLAQSDQRTLPSSLHQKLHQQARDMNVSGASLLLAYWQLALALFSGQNDLAIGMPSAGRSRSETANLIGFFVNTMVIRGQLDWQQSLTSLCQTTHQDLLLAQDNQLLPFDQIVKAINPERGPGETPLFQVLFNYQQQGTAQLSLGGVSLTGIEAMNQHALFDVALDVRQSHEDTQLVLTFAKDRIEPALMTQLFTGLQYLIEQSDNTRGLTDYCLFDPSAANLQSLSEHRQAATPNQAARSSVVSPWQLMQKAPHCEHSLLMFSDLVDQQAAQRPEAIALVHGKRRVSYGELVAQANQLSHYLHQQGVRPDMPVGVCFNRGCDMIIAMLAILKAGGAFLPLDPDYPAERLNYMLRDSGCQWLLRDSEQAVSFATPPGVTAIDLATLALADYPTDGLGITLHPEQLAYTIYTSGSTGQPKGVNIAHGGLTMHVQTIGQRYGMTPEDVELHFASVSFDGAVERWTVPLAFGSRLVIRDQQLWSAEQTCEALVQEGVTIACFPPSYVGPLLDWIDYRKPALKVRSWTLGGEAFTRDTYERLQQVLNPPRIINGYGPTETVVTPMIWEAYPETKMSSAYAPIGTGVGERRLYVLDNALNLAPIGVAGELYIGGEVGLARGYHERPGLTAERFLPDLYGAAGERMYRTGDVVRWRTDGVMEYLGRSDQQIKIRGFRIELGEIETQLQQWSEVEHVAVVAHDAPGGKRLVGYLQGPVAGQSEESQVLQQMAQGLPDYMVPSRLIWLDKLPLTPAGKIDRNGLAAPQWEAGAQGELTPVEGDREQLLAQVWQELLGVSEVGRESHFFALGGDSILALQLVSRVKQSGFNLTPKKVFDAPVLS</sequence>
<accession>A0A418Y9F0</accession>
<comment type="cofactor">
    <cofactor evidence="1">
        <name>pantetheine 4'-phosphate</name>
        <dbReference type="ChEBI" id="CHEBI:47942"/>
    </cofactor>
</comment>
<evidence type="ECO:0000256" key="1">
    <source>
        <dbReference type="ARBA" id="ARBA00001957"/>
    </source>
</evidence>
<reference evidence="5 6" key="1">
    <citation type="submission" date="2018-09" db="EMBL/GenBank/DDBJ databases">
        <authorList>
            <person name="Wang F."/>
        </authorList>
    </citation>
    <scope>NUCLEOTIDE SEQUENCE [LARGE SCALE GENOMIC DNA]</scope>
    <source>
        <strain evidence="5 6">PLHSC7-2</strain>
    </source>
</reference>
<dbReference type="InterPro" id="IPR001242">
    <property type="entry name" value="Condensation_dom"/>
</dbReference>
<dbReference type="Gene3D" id="3.30.559.30">
    <property type="entry name" value="Nonribosomal peptide synthetase, condensation domain"/>
    <property type="match status" value="1"/>
</dbReference>
<keyword evidence="6" id="KW-1185">Reference proteome</keyword>
<protein>
    <submittedName>
        <fullName evidence="5">Amino acid adenylation domain-containing protein</fullName>
    </submittedName>
</protein>
<evidence type="ECO:0000259" key="4">
    <source>
        <dbReference type="PROSITE" id="PS50075"/>
    </source>
</evidence>
<dbReference type="Gene3D" id="3.30.300.30">
    <property type="match status" value="1"/>
</dbReference>
<dbReference type="SUPFAM" id="SSF47336">
    <property type="entry name" value="ACP-like"/>
    <property type="match status" value="1"/>
</dbReference>
<dbReference type="AlphaFoldDB" id="A0A418Y9F0"/>
<dbReference type="CDD" id="cd19531">
    <property type="entry name" value="LCL_NRPS-like"/>
    <property type="match status" value="1"/>
</dbReference>
<dbReference type="Gene3D" id="2.30.38.10">
    <property type="entry name" value="Luciferase, Domain 3"/>
    <property type="match status" value="1"/>
</dbReference>
<dbReference type="FunFam" id="3.40.50.980:FF:000001">
    <property type="entry name" value="Non-ribosomal peptide synthetase"/>
    <property type="match status" value="1"/>
</dbReference>
<dbReference type="SUPFAM" id="SSF52777">
    <property type="entry name" value="CoA-dependent acyltransferases"/>
    <property type="match status" value="2"/>
</dbReference>
<name>A0A418Y9F0_9GAMM</name>
<dbReference type="InterPro" id="IPR006162">
    <property type="entry name" value="Ppantetheine_attach_site"/>
</dbReference>
<comment type="caution">
    <text evidence="5">The sequence shown here is derived from an EMBL/GenBank/DDBJ whole genome shotgun (WGS) entry which is preliminary data.</text>
</comment>
<feature type="non-terminal residue" evidence="5">
    <location>
        <position position="1093"/>
    </location>
</feature>
<proteinExistence type="predicted"/>
<dbReference type="GO" id="GO:0031177">
    <property type="term" value="F:phosphopantetheine binding"/>
    <property type="evidence" value="ECO:0007669"/>
    <property type="project" value="TreeGrafter"/>
</dbReference>
<dbReference type="InterPro" id="IPR045851">
    <property type="entry name" value="AMP-bd_C_sf"/>
</dbReference>
<dbReference type="NCBIfam" id="TIGR01733">
    <property type="entry name" value="AA-adenyl-dom"/>
    <property type="match status" value="1"/>
</dbReference>
<dbReference type="PROSITE" id="PS00012">
    <property type="entry name" value="PHOSPHOPANTETHEINE"/>
    <property type="match status" value="1"/>
</dbReference>
<dbReference type="InterPro" id="IPR023213">
    <property type="entry name" value="CAT-like_dom_sf"/>
</dbReference>
<dbReference type="OrthoDB" id="9757559at2"/>
<gene>
    <name evidence="5" type="ORF">D1Z90_19925</name>
</gene>
<evidence type="ECO:0000313" key="6">
    <source>
        <dbReference type="Proteomes" id="UP000283255"/>
    </source>
</evidence>
<dbReference type="Pfam" id="PF00668">
    <property type="entry name" value="Condensation"/>
    <property type="match status" value="1"/>
</dbReference>
<dbReference type="GO" id="GO:0043041">
    <property type="term" value="P:amino acid activation for nonribosomal peptide biosynthetic process"/>
    <property type="evidence" value="ECO:0007669"/>
    <property type="project" value="TreeGrafter"/>
</dbReference>
<dbReference type="PANTHER" id="PTHR45527:SF1">
    <property type="entry name" value="FATTY ACID SYNTHASE"/>
    <property type="match status" value="1"/>
</dbReference>